<organism evidence="1 2">
    <name type="scientific">Sandarakinorhabdus fusca</name>
    <dbReference type="NCBI Taxonomy" id="1439888"/>
    <lineage>
        <taxon>Bacteria</taxon>
        <taxon>Pseudomonadati</taxon>
        <taxon>Pseudomonadota</taxon>
        <taxon>Alphaproteobacteria</taxon>
        <taxon>Sphingomonadales</taxon>
        <taxon>Sphingosinicellaceae</taxon>
        <taxon>Sandarakinorhabdus</taxon>
    </lineage>
</organism>
<dbReference type="Proteomes" id="UP000481327">
    <property type="component" value="Unassembled WGS sequence"/>
</dbReference>
<keyword evidence="2" id="KW-1185">Reference proteome</keyword>
<dbReference type="AlphaFoldDB" id="A0A7C9GRS6"/>
<protein>
    <recommendedName>
        <fullName evidence="3">LysR family transcriptional regulator</fullName>
    </recommendedName>
</protein>
<dbReference type="EMBL" id="WIOL01000010">
    <property type="protein sequence ID" value="MQT18710.1"/>
    <property type="molecule type" value="Genomic_DNA"/>
</dbReference>
<comment type="caution">
    <text evidence="1">The sequence shown here is derived from an EMBL/GenBank/DDBJ whole genome shotgun (WGS) entry which is preliminary data.</text>
</comment>
<evidence type="ECO:0008006" key="3">
    <source>
        <dbReference type="Google" id="ProtNLM"/>
    </source>
</evidence>
<evidence type="ECO:0000313" key="2">
    <source>
        <dbReference type="Proteomes" id="UP000481327"/>
    </source>
</evidence>
<reference evidence="1 2" key="1">
    <citation type="submission" date="2019-09" db="EMBL/GenBank/DDBJ databases">
        <title>Polymorphobacter sp. isolated from a lake in China.</title>
        <authorList>
            <person name="Liu Z."/>
        </authorList>
    </citation>
    <scope>NUCLEOTIDE SEQUENCE [LARGE SCALE GENOMIC DNA]</scope>
    <source>
        <strain evidence="1 2">D40P</strain>
    </source>
</reference>
<sequence>MKMPRTTRRIRSDGWTLPRQRMFIKTLAMTGSVKQAAARAEMSESSAYRLRLHPGAEAFRSAWETALGACPTTLRQVAFDRAINGVLEDVYCNGVAVGRRVVLNDRLLMFLLRHYDTGAAFTPQHKMLEALERLVEADDPAPEIVAAADAQGQPAVDVI</sequence>
<dbReference type="RefSeq" id="WP_152579186.1">
    <property type="nucleotide sequence ID" value="NZ_JAATJI010000001.1"/>
</dbReference>
<name>A0A7C9GRS6_9SPHN</name>
<proteinExistence type="predicted"/>
<gene>
    <name evidence="1" type="ORF">F3168_15780</name>
</gene>
<accession>A0A7C9GRS6</accession>
<evidence type="ECO:0000313" key="1">
    <source>
        <dbReference type="EMBL" id="MQT18710.1"/>
    </source>
</evidence>
<dbReference type="OrthoDB" id="7282816at2"/>